<dbReference type="Proteomes" id="UP000644010">
    <property type="component" value="Unassembled WGS sequence"/>
</dbReference>
<reference evidence="2 3" key="1">
    <citation type="submission" date="2020-08" db="EMBL/GenBank/DDBJ databases">
        <title>Genome public.</title>
        <authorList>
            <person name="Liu C."/>
            <person name="Sun Q."/>
        </authorList>
    </citation>
    <scope>NUCLEOTIDE SEQUENCE [LARGE SCALE GENOMIC DNA]</scope>
    <source>
        <strain evidence="2 3">BX2</strain>
    </source>
</reference>
<comment type="caution">
    <text evidence="2">The sequence shown here is derived from an EMBL/GenBank/DDBJ whole genome shotgun (WGS) entry which is preliminary data.</text>
</comment>
<evidence type="ECO:0000313" key="2">
    <source>
        <dbReference type="EMBL" id="MBC5645333.1"/>
    </source>
</evidence>
<dbReference type="InterPro" id="IPR007712">
    <property type="entry name" value="RelE/ParE_toxin"/>
</dbReference>
<keyword evidence="1" id="KW-1277">Toxin-antitoxin system</keyword>
<dbReference type="SUPFAM" id="SSF143011">
    <property type="entry name" value="RelE-like"/>
    <property type="match status" value="1"/>
</dbReference>
<dbReference type="EMBL" id="JACOOI010000029">
    <property type="protein sequence ID" value="MBC5645333.1"/>
    <property type="molecule type" value="Genomic_DNA"/>
</dbReference>
<keyword evidence="3" id="KW-1185">Reference proteome</keyword>
<organism evidence="2 3">
    <name type="scientific">Parabacteroides segnis</name>
    <dbReference type="NCBI Taxonomy" id="2763058"/>
    <lineage>
        <taxon>Bacteria</taxon>
        <taxon>Pseudomonadati</taxon>
        <taxon>Bacteroidota</taxon>
        <taxon>Bacteroidia</taxon>
        <taxon>Bacteroidales</taxon>
        <taxon>Tannerellaceae</taxon>
        <taxon>Parabacteroides</taxon>
    </lineage>
</organism>
<dbReference type="Gene3D" id="3.30.2310.20">
    <property type="entry name" value="RelE-like"/>
    <property type="match status" value="1"/>
</dbReference>
<accession>A0ABR7E6C6</accession>
<name>A0ABR7E6C6_9BACT</name>
<dbReference type="RefSeq" id="WP_186961030.1">
    <property type="nucleotide sequence ID" value="NZ_JACOOI010000029.1"/>
</dbReference>
<dbReference type="InterPro" id="IPR035093">
    <property type="entry name" value="RelE/ParE_toxin_dom_sf"/>
</dbReference>
<evidence type="ECO:0000256" key="1">
    <source>
        <dbReference type="ARBA" id="ARBA00022649"/>
    </source>
</evidence>
<gene>
    <name evidence="2" type="ORF">H8S77_20840</name>
</gene>
<evidence type="ECO:0000313" key="3">
    <source>
        <dbReference type="Proteomes" id="UP000644010"/>
    </source>
</evidence>
<protein>
    <submittedName>
        <fullName evidence="2">Type II toxin-antitoxin system RelE/ParE family toxin</fullName>
    </submittedName>
</protein>
<sequence length="105" mass="12645">MRREIAWSDNAITLLDDIYNYYSKKSIKTAIRLYNKLLDSAEPLKTFPQVGPIEPLLEEHPENYRSLVVEKHYKLIYTISPPLIEIHAIWDCRQDNWRLKEMFHR</sequence>
<proteinExistence type="predicted"/>
<dbReference type="Pfam" id="PF05016">
    <property type="entry name" value="ParE_toxin"/>
    <property type="match status" value="1"/>
</dbReference>